<feature type="non-terminal residue" evidence="1">
    <location>
        <position position="159"/>
    </location>
</feature>
<dbReference type="Proteomes" id="UP000789920">
    <property type="component" value="Unassembled WGS sequence"/>
</dbReference>
<reference evidence="1" key="1">
    <citation type="submission" date="2021-06" db="EMBL/GenBank/DDBJ databases">
        <authorList>
            <person name="Kallberg Y."/>
            <person name="Tangrot J."/>
            <person name="Rosling A."/>
        </authorList>
    </citation>
    <scope>NUCLEOTIDE SEQUENCE</scope>
    <source>
        <strain evidence="1">MA461A</strain>
    </source>
</reference>
<sequence length="159" mass="17835">CSFTGVVPRKLPTSIGNFDPPNDVRVPSNFTVPAGNVYKFKIYADGFFLYICNNTKWDFEEPRNVHFNRKEDINLYPFSGVGLVEVRDQKIYVRSAIPKYDTSALALEIIGFTPSSDPLKDYRYEIMAVTNTTGEGAYSDITYIILTETKGGVAPPDTE</sequence>
<comment type="caution">
    <text evidence="1">The sequence shown here is derived from an EMBL/GenBank/DDBJ whole genome shotgun (WGS) entry which is preliminary data.</text>
</comment>
<dbReference type="EMBL" id="CAJVQC010015955">
    <property type="protein sequence ID" value="CAG8672067.1"/>
    <property type="molecule type" value="Genomic_DNA"/>
</dbReference>
<protein>
    <submittedName>
        <fullName evidence="1">5699_t:CDS:1</fullName>
    </submittedName>
</protein>
<feature type="non-terminal residue" evidence="1">
    <location>
        <position position="1"/>
    </location>
</feature>
<evidence type="ECO:0000313" key="2">
    <source>
        <dbReference type="Proteomes" id="UP000789920"/>
    </source>
</evidence>
<proteinExistence type="predicted"/>
<evidence type="ECO:0000313" key="1">
    <source>
        <dbReference type="EMBL" id="CAG8672067.1"/>
    </source>
</evidence>
<organism evidence="1 2">
    <name type="scientific">Racocetra persica</name>
    <dbReference type="NCBI Taxonomy" id="160502"/>
    <lineage>
        <taxon>Eukaryota</taxon>
        <taxon>Fungi</taxon>
        <taxon>Fungi incertae sedis</taxon>
        <taxon>Mucoromycota</taxon>
        <taxon>Glomeromycotina</taxon>
        <taxon>Glomeromycetes</taxon>
        <taxon>Diversisporales</taxon>
        <taxon>Gigasporaceae</taxon>
        <taxon>Racocetra</taxon>
    </lineage>
</organism>
<keyword evidence="2" id="KW-1185">Reference proteome</keyword>
<name>A0ACA9NRX3_9GLOM</name>
<accession>A0ACA9NRX3</accession>
<gene>
    <name evidence="1" type="ORF">RPERSI_LOCUS8724</name>
</gene>